<name>A0ABW3U1K7_9BACL</name>
<proteinExistence type="predicted"/>
<keyword evidence="2" id="KW-1185">Reference proteome</keyword>
<sequence length="62" mass="6929">MSGPSSKQLQAYPAIHKGRLSGAVSKMELPFDYLQIYKLLTVPPMSGSIFGKREQLAMEMRN</sequence>
<dbReference type="EMBL" id="JBHTLT010000125">
    <property type="protein sequence ID" value="MFD1206522.1"/>
    <property type="molecule type" value="Genomic_DNA"/>
</dbReference>
<reference evidence="2" key="1">
    <citation type="journal article" date="2019" name="Int. J. Syst. Evol. Microbiol.">
        <title>The Global Catalogue of Microorganisms (GCM) 10K type strain sequencing project: providing services to taxonomists for standard genome sequencing and annotation.</title>
        <authorList>
            <consortium name="The Broad Institute Genomics Platform"/>
            <consortium name="The Broad Institute Genome Sequencing Center for Infectious Disease"/>
            <person name="Wu L."/>
            <person name="Ma J."/>
        </authorList>
    </citation>
    <scope>NUCLEOTIDE SEQUENCE [LARGE SCALE GENOMIC DNA]</scope>
    <source>
        <strain evidence="2">CCUG 53915</strain>
    </source>
</reference>
<organism evidence="1 2">
    <name type="scientific">Sporosarcina contaminans</name>
    <dbReference type="NCBI Taxonomy" id="633403"/>
    <lineage>
        <taxon>Bacteria</taxon>
        <taxon>Bacillati</taxon>
        <taxon>Bacillota</taxon>
        <taxon>Bacilli</taxon>
        <taxon>Bacillales</taxon>
        <taxon>Caryophanaceae</taxon>
        <taxon>Sporosarcina</taxon>
    </lineage>
</organism>
<gene>
    <name evidence="1" type="ORF">ACFQ38_15610</name>
</gene>
<dbReference type="Proteomes" id="UP001597231">
    <property type="component" value="Unassembled WGS sequence"/>
</dbReference>
<comment type="caution">
    <text evidence="1">The sequence shown here is derived from an EMBL/GenBank/DDBJ whole genome shotgun (WGS) entry which is preliminary data.</text>
</comment>
<accession>A0ABW3U1K7</accession>
<evidence type="ECO:0000313" key="2">
    <source>
        <dbReference type="Proteomes" id="UP001597231"/>
    </source>
</evidence>
<protein>
    <submittedName>
        <fullName evidence="1">Uncharacterized protein</fullName>
    </submittedName>
</protein>
<dbReference type="RefSeq" id="WP_381482056.1">
    <property type="nucleotide sequence ID" value="NZ_JBHTLT010000125.1"/>
</dbReference>
<evidence type="ECO:0000313" key="1">
    <source>
        <dbReference type="EMBL" id="MFD1206522.1"/>
    </source>
</evidence>